<comment type="caution">
    <text evidence="1">The sequence shown here is derived from an EMBL/GenBank/DDBJ whole genome shotgun (WGS) entry which is preliminary data.</text>
</comment>
<gene>
    <name evidence="1" type="ORF">V8G57_04525</name>
</gene>
<accession>A0ABU9PRN1</accession>
<evidence type="ECO:0000313" key="2">
    <source>
        <dbReference type="Proteomes" id="UP001495910"/>
    </source>
</evidence>
<keyword evidence="2" id="KW-1185">Reference proteome</keyword>
<name>A0ABU9PRN1_9BURK</name>
<dbReference type="Proteomes" id="UP001495910">
    <property type="component" value="Unassembled WGS sequence"/>
</dbReference>
<evidence type="ECO:0000313" key="1">
    <source>
        <dbReference type="EMBL" id="MEM4986651.1"/>
    </source>
</evidence>
<sequence>MHFTVFTELLPARSREEQPVISVNFIDYFSSEPARFKELIARLMANGYVTDENFGLSRRIFASVKQEEFEDIFQLHFPGEENVMIVSSTAFCRHHGEYVYVMYDAALFETDKQIGDRVRSDGVLDISPDYE</sequence>
<proteinExistence type="predicted"/>
<dbReference type="EMBL" id="JBANDC010000003">
    <property type="protein sequence ID" value="MEM4986651.1"/>
    <property type="molecule type" value="Genomic_DNA"/>
</dbReference>
<dbReference type="RefSeq" id="WP_342828357.1">
    <property type="nucleotide sequence ID" value="NZ_JBANDC010000003.1"/>
</dbReference>
<reference evidence="1 2" key="1">
    <citation type="submission" date="2024-02" db="EMBL/GenBank/DDBJ databases">
        <title>Draft genome sequence of Collimonas sp. strain H4R21, an effective mineral-weathering bacterial strain isolated from the beech rhizosphere.</title>
        <authorList>
            <person name="Morin E."/>
            <person name="Uroz S."/>
            <person name="Leveau J.H.J."/>
            <person name="Kumar R."/>
            <person name="Rey M.W."/>
            <person name="Pham J."/>
        </authorList>
    </citation>
    <scope>NUCLEOTIDE SEQUENCE [LARGE SCALE GENOMIC DNA]</scope>
    <source>
        <strain evidence="1 2">H4R21</strain>
    </source>
</reference>
<organism evidence="1 2">
    <name type="scientific">Collimonas rhizosphaerae</name>
    <dbReference type="NCBI Taxonomy" id="3126357"/>
    <lineage>
        <taxon>Bacteria</taxon>
        <taxon>Pseudomonadati</taxon>
        <taxon>Pseudomonadota</taxon>
        <taxon>Betaproteobacteria</taxon>
        <taxon>Burkholderiales</taxon>
        <taxon>Oxalobacteraceae</taxon>
        <taxon>Collimonas</taxon>
    </lineage>
</organism>
<protein>
    <submittedName>
        <fullName evidence="1">Uncharacterized protein</fullName>
    </submittedName>
</protein>